<evidence type="ECO:0000256" key="13">
    <source>
        <dbReference type="PIRNR" id="PIRNR004930"/>
    </source>
</evidence>
<comment type="subcellular location">
    <subcellularLocation>
        <location evidence="1 13">Cytoplasm</location>
    </subcellularLocation>
</comment>
<evidence type="ECO:0000256" key="8">
    <source>
        <dbReference type="ARBA" id="ARBA00022695"/>
    </source>
</evidence>
<dbReference type="GO" id="GO:0003725">
    <property type="term" value="F:double-stranded RNA binding"/>
    <property type="evidence" value="ECO:0007669"/>
    <property type="project" value="UniProtKB-UniRule"/>
</dbReference>
<dbReference type="SUPFAM" id="SSF55821">
    <property type="entry name" value="YrdC/RibB"/>
    <property type="match status" value="1"/>
</dbReference>
<evidence type="ECO:0000256" key="2">
    <source>
        <dbReference type="ARBA" id="ARBA00007663"/>
    </source>
</evidence>
<feature type="domain" description="YrdC-like" evidence="15">
    <location>
        <begin position="8"/>
        <end position="200"/>
    </location>
</feature>
<comment type="function">
    <text evidence="13">Required for the formation of a threonylcarbamoyl group on adenosine at position 37 (t(6)A37) in tRNAs that read codons beginning with adenine.</text>
</comment>
<keyword evidence="8 13" id="KW-0548">Nucleotidyltransferase</keyword>
<evidence type="ECO:0000256" key="3">
    <source>
        <dbReference type="ARBA" id="ARBA00012584"/>
    </source>
</evidence>
<evidence type="ECO:0000313" key="16">
    <source>
        <dbReference type="EMBL" id="QQO09106.1"/>
    </source>
</evidence>
<keyword evidence="5 13" id="KW-0963">Cytoplasm</keyword>
<dbReference type="FunFam" id="3.90.870.10:FF:000009">
    <property type="entry name" value="Threonylcarbamoyl-AMP synthase, putative"/>
    <property type="match status" value="1"/>
</dbReference>
<dbReference type="InterPro" id="IPR017945">
    <property type="entry name" value="DHBP_synth_RibB-like_a/b_dom"/>
</dbReference>
<dbReference type="Gene3D" id="3.40.50.11030">
    <property type="entry name" value="Threonylcarbamoyl-AMP synthase, C-terminal domain"/>
    <property type="match status" value="1"/>
</dbReference>
<name>A0A7T7XMI4_9SPIR</name>
<dbReference type="InterPro" id="IPR038385">
    <property type="entry name" value="Sua5/YwlC_C"/>
</dbReference>
<feature type="binding site" evidence="14">
    <location>
        <position position="122"/>
    </location>
    <ligand>
        <name>L-threonine</name>
        <dbReference type="ChEBI" id="CHEBI:57926"/>
    </ligand>
</feature>
<protein>
    <recommendedName>
        <fullName evidence="4 13">Threonylcarbamoyl-AMP synthase</fullName>
        <shortName evidence="13">TC-AMP synthase</shortName>
        <ecNumber evidence="3 13">2.7.7.87</ecNumber>
    </recommendedName>
    <alternativeName>
        <fullName evidence="11 13">L-threonylcarbamoyladenylate synthase</fullName>
    </alternativeName>
</protein>
<keyword evidence="9 13" id="KW-0547">Nucleotide-binding</keyword>
<dbReference type="PIRSF" id="PIRSF004930">
    <property type="entry name" value="Tln_factor_SUA5"/>
    <property type="match status" value="1"/>
</dbReference>
<feature type="binding site" evidence="14">
    <location>
        <position position="196"/>
    </location>
    <ligand>
        <name>ATP</name>
        <dbReference type="ChEBI" id="CHEBI:30616"/>
    </ligand>
</feature>
<dbReference type="Gene3D" id="3.90.870.10">
    <property type="entry name" value="DHBP synthase"/>
    <property type="match status" value="1"/>
</dbReference>
<feature type="binding site" evidence="14">
    <location>
        <position position="144"/>
    </location>
    <ligand>
        <name>ATP</name>
        <dbReference type="ChEBI" id="CHEBI:30616"/>
    </ligand>
</feature>
<dbReference type="PANTHER" id="PTHR17490">
    <property type="entry name" value="SUA5"/>
    <property type="match status" value="1"/>
</dbReference>
<evidence type="ECO:0000256" key="9">
    <source>
        <dbReference type="ARBA" id="ARBA00022741"/>
    </source>
</evidence>
<dbReference type="Pfam" id="PF01300">
    <property type="entry name" value="Sua5_yciO_yrdC"/>
    <property type="match status" value="1"/>
</dbReference>
<evidence type="ECO:0000256" key="5">
    <source>
        <dbReference type="ARBA" id="ARBA00022490"/>
    </source>
</evidence>
<feature type="binding site" evidence="14">
    <location>
        <position position="232"/>
    </location>
    <ligand>
        <name>ATP</name>
        <dbReference type="ChEBI" id="CHEBI:30616"/>
    </ligand>
</feature>
<feature type="binding site" evidence="14">
    <location>
        <position position="62"/>
    </location>
    <ligand>
        <name>L-threonine</name>
        <dbReference type="ChEBI" id="CHEBI:57926"/>
    </ligand>
</feature>
<evidence type="ECO:0000256" key="1">
    <source>
        <dbReference type="ARBA" id="ARBA00004496"/>
    </source>
</evidence>
<feature type="binding site" evidence="14">
    <location>
        <position position="152"/>
    </location>
    <ligand>
        <name>ATP</name>
        <dbReference type="ChEBI" id="CHEBI:30616"/>
    </ligand>
</feature>
<feature type="binding site" evidence="14">
    <location>
        <position position="118"/>
    </location>
    <ligand>
        <name>ATP</name>
        <dbReference type="ChEBI" id="CHEBI:30616"/>
    </ligand>
</feature>
<dbReference type="GO" id="GO:0061710">
    <property type="term" value="F:L-threonylcarbamoyladenylate synthase"/>
    <property type="evidence" value="ECO:0007669"/>
    <property type="project" value="UniProtKB-EC"/>
</dbReference>
<comment type="catalytic activity">
    <reaction evidence="12 13">
        <text>L-threonine + hydrogencarbonate + ATP = L-threonylcarbamoyladenylate + diphosphate + H2O</text>
        <dbReference type="Rhea" id="RHEA:36407"/>
        <dbReference type="ChEBI" id="CHEBI:15377"/>
        <dbReference type="ChEBI" id="CHEBI:17544"/>
        <dbReference type="ChEBI" id="CHEBI:30616"/>
        <dbReference type="ChEBI" id="CHEBI:33019"/>
        <dbReference type="ChEBI" id="CHEBI:57926"/>
        <dbReference type="ChEBI" id="CHEBI:73682"/>
        <dbReference type="EC" id="2.7.7.87"/>
    </reaction>
</comment>
<feature type="binding site" evidence="14">
    <location>
        <position position="30"/>
    </location>
    <ligand>
        <name>L-threonine</name>
        <dbReference type="ChEBI" id="CHEBI:57926"/>
    </ligand>
</feature>
<evidence type="ECO:0000256" key="7">
    <source>
        <dbReference type="ARBA" id="ARBA00022694"/>
    </source>
</evidence>
<feature type="binding site" evidence="14">
    <location>
        <position position="53"/>
    </location>
    <ligand>
        <name>ATP</name>
        <dbReference type="ChEBI" id="CHEBI:30616"/>
    </ligand>
</feature>
<dbReference type="InterPro" id="IPR010923">
    <property type="entry name" value="T(6)A37_SUA5"/>
</dbReference>
<evidence type="ECO:0000256" key="4">
    <source>
        <dbReference type="ARBA" id="ARBA00015492"/>
    </source>
</evidence>
<evidence type="ECO:0000256" key="12">
    <source>
        <dbReference type="ARBA" id="ARBA00048366"/>
    </source>
</evidence>
<dbReference type="EC" id="2.7.7.87" evidence="3 13"/>
<keyword evidence="6 13" id="KW-0808">Transferase</keyword>
<evidence type="ECO:0000313" key="17">
    <source>
        <dbReference type="Proteomes" id="UP000595917"/>
    </source>
</evidence>
<organism evidence="16 17">
    <name type="scientific">Breznakiella homolactica</name>
    <dbReference type="NCBI Taxonomy" id="2798577"/>
    <lineage>
        <taxon>Bacteria</taxon>
        <taxon>Pseudomonadati</taxon>
        <taxon>Spirochaetota</taxon>
        <taxon>Spirochaetia</taxon>
        <taxon>Spirochaetales</taxon>
        <taxon>Breznakiellaceae</taxon>
        <taxon>Breznakiella</taxon>
    </lineage>
</organism>
<dbReference type="InterPro" id="IPR050156">
    <property type="entry name" value="TC-AMP_synthase_SUA5"/>
</dbReference>
<dbReference type="GO" id="GO:0000049">
    <property type="term" value="F:tRNA binding"/>
    <property type="evidence" value="ECO:0007669"/>
    <property type="project" value="TreeGrafter"/>
</dbReference>
<dbReference type="Proteomes" id="UP000595917">
    <property type="component" value="Chromosome"/>
</dbReference>
<keyword evidence="7 13" id="KW-0819">tRNA processing</keyword>
<feature type="binding site" evidence="14">
    <location>
        <position position="142"/>
    </location>
    <ligand>
        <name>L-threonine</name>
        <dbReference type="ChEBI" id="CHEBI:57926"/>
    </ligand>
</feature>
<dbReference type="GO" id="GO:0006450">
    <property type="term" value="P:regulation of translational fidelity"/>
    <property type="evidence" value="ECO:0007669"/>
    <property type="project" value="TreeGrafter"/>
</dbReference>
<dbReference type="Pfam" id="PF03481">
    <property type="entry name" value="Sua5_C"/>
    <property type="match status" value="1"/>
</dbReference>
<evidence type="ECO:0000256" key="14">
    <source>
        <dbReference type="PIRSR" id="PIRSR004930-1"/>
    </source>
</evidence>
<gene>
    <name evidence="16" type="ORF">JFL75_19590</name>
</gene>
<evidence type="ECO:0000256" key="6">
    <source>
        <dbReference type="ARBA" id="ARBA00022679"/>
    </source>
</evidence>
<keyword evidence="17" id="KW-1185">Reference proteome</keyword>
<comment type="similarity">
    <text evidence="2 13">Belongs to the SUA5 family.</text>
</comment>
<dbReference type="PROSITE" id="PS51163">
    <property type="entry name" value="YRDC"/>
    <property type="match status" value="1"/>
</dbReference>
<evidence type="ECO:0000256" key="10">
    <source>
        <dbReference type="ARBA" id="ARBA00022840"/>
    </source>
</evidence>
<dbReference type="RefSeq" id="WP_215626411.1">
    <property type="nucleotide sequence ID" value="NZ_CP067089.2"/>
</dbReference>
<keyword evidence="10 13" id="KW-0067">ATP-binding</keyword>
<evidence type="ECO:0000256" key="11">
    <source>
        <dbReference type="ARBA" id="ARBA00029774"/>
    </source>
</evidence>
<dbReference type="InterPro" id="IPR005145">
    <property type="entry name" value="Sua5_C"/>
</dbReference>
<dbReference type="NCBIfam" id="TIGR00057">
    <property type="entry name" value="L-threonylcarbamoyladenylate synthase"/>
    <property type="match status" value="1"/>
</dbReference>
<dbReference type="EMBL" id="CP067089">
    <property type="protein sequence ID" value="QQO09106.1"/>
    <property type="molecule type" value="Genomic_DNA"/>
</dbReference>
<sequence>MEMLSDSEDDLCRAAAALRSGDLVAFPTETVYGLGGDAFNPAALAKIFEAKQRPRFDPLIIHIAEVSVLERVADLTALDAEMRKALDILSAELWPGPLTLVLPKKNSVPDLATSGLPTAAVRLPDHPVALKIIRYSTGAVAAPSANPFGYLSPTRAEHVAEQLGGRVDYIVDGGKVRVGVESTVLDISGRRARILRPGGMPRERIEELIGPVDTAAAEGPLPAAPGQLKSHYAPRTGLYLYSPEAMMAVPWNKSEAFVFFDGKFRDQWIAGNRLEESSGGVPANIRVLSESGSMNEAAANLFDFLHELDNPQYTAIRAVEVPETGLGPAVNDRLRKARAEAKDNPQPYQGQTG</sequence>
<feature type="binding site" evidence="14">
    <location>
        <position position="182"/>
    </location>
    <ligand>
        <name>L-threonine</name>
        <dbReference type="ChEBI" id="CHEBI:57926"/>
    </ligand>
</feature>
<proteinExistence type="inferred from homology"/>
<dbReference type="KEGG" id="bhc:JFL75_19590"/>
<dbReference type="PANTHER" id="PTHR17490:SF16">
    <property type="entry name" value="THREONYLCARBAMOYL-AMP SYNTHASE"/>
    <property type="match status" value="1"/>
</dbReference>
<dbReference type="GO" id="GO:0008033">
    <property type="term" value="P:tRNA processing"/>
    <property type="evidence" value="ECO:0007669"/>
    <property type="project" value="UniProtKB-KW"/>
</dbReference>
<reference evidence="16" key="1">
    <citation type="submission" date="2021-01" db="EMBL/GenBank/DDBJ databases">
        <title>Description of Breznakiella homolactica.</title>
        <authorList>
            <person name="Song Y."/>
            <person name="Brune A."/>
        </authorList>
    </citation>
    <scope>NUCLEOTIDE SEQUENCE</scope>
    <source>
        <strain evidence="16">RmG30</strain>
    </source>
</reference>
<accession>A0A7T7XMI4</accession>
<dbReference type="GO" id="GO:0005737">
    <property type="term" value="C:cytoplasm"/>
    <property type="evidence" value="ECO:0007669"/>
    <property type="project" value="UniProtKB-SubCell"/>
</dbReference>
<dbReference type="AlphaFoldDB" id="A0A7T7XMI4"/>
<dbReference type="GO" id="GO:0005524">
    <property type="term" value="F:ATP binding"/>
    <property type="evidence" value="ECO:0007669"/>
    <property type="project" value="UniProtKB-UniRule"/>
</dbReference>
<evidence type="ECO:0000259" key="15">
    <source>
        <dbReference type="PROSITE" id="PS51163"/>
    </source>
</evidence>
<dbReference type="InterPro" id="IPR006070">
    <property type="entry name" value="Sua5-like_dom"/>
</dbReference>